<name>A0ABD0J2E1_9CAEN</name>
<evidence type="ECO:0000313" key="2">
    <source>
        <dbReference type="Proteomes" id="UP001519460"/>
    </source>
</evidence>
<dbReference type="EMBL" id="JACVVK020000712">
    <property type="protein sequence ID" value="KAK7452829.1"/>
    <property type="molecule type" value="Genomic_DNA"/>
</dbReference>
<sequence length="64" mass="7031">APIFVKPDSNDVIVEPGQDAEIHFPVRTHTTVLTDCQLTKLTSDDEGSTDNFFVAKAPTVNCKR</sequence>
<feature type="non-terminal residue" evidence="1">
    <location>
        <position position="1"/>
    </location>
</feature>
<organism evidence="1 2">
    <name type="scientific">Batillaria attramentaria</name>
    <dbReference type="NCBI Taxonomy" id="370345"/>
    <lineage>
        <taxon>Eukaryota</taxon>
        <taxon>Metazoa</taxon>
        <taxon>Spiralia</taxon>
        <taxon>Lophotrochozoa</taxon>
        <taxon>Mollusca</taxon>
        <taxon>Gastropoda</taxon>
        <taxon>Caenogastropoda</taxon>
        <taxon>Sorbeoconcha</taxon>
        <taxon>Cerithioidea</taxon>
        <taxon>Batillariidae</taxon>
        <taxon>Batillaria</taxon>
    </lineage>
</organism>
<reference evidence="1 2" key="1">
    <citation type="journal article" date="2023" name="Sci. Data">
        <title>Genome assembly of the Korean intertidal mud-creeper Batillaria attramentaria.</title>
        <authorList>
            <person name="Patra A.K."/>
            <person name="Ho P.T."/>
            <person name="Jun S."/>
            <person name="Lee S.J."/>
            <person name="Kim Y."/>
            <person name="Won Y.J."/>
        </authorList>
    </citation>
    <scope>NUCLEOTIDE SEQUENCE [LARGE SCALE GENOMIC DNA]</scope>
    <source>
        <strain evidence="1">Wonlab-2016</strain>
    </source>
</reference>
<evidence type="ECO:0000313" key="1">
    <source>
        <dbReference type="EMBL" id="KAK7452829.1"/>
    </source>
</evidence>
<gene>
    <name evidence="1" type="ORF">BaRGS_00039684</name>
</gene>
<accession>A0ABD0J2E1</accession>
<keyword evidence="2" id="KW-1185">Reference proteome</keyword>
<comment type="caution">
    <text evidence="1">The sequence shown here is derived from an EMBL/GenBank/DDBJ whole genome shotgun (WGS) entry which is preliminary data.</text>
</comment>
<proteinExistence type="predicted"/>
<dbReference type="Proteomes" id="UP001519460">
    <property type="component" value="Unassembled WGS sequence"/>
</dbReference>
<protein>
    <submittedName>
        <fullName evidence="1">Uncharacterized protein</fullName>
    </submittedName>
</protein>
<dbReference type="AlphaFoldDB" id="A0ABD0J2E1"/>